<dbReference type="InterPro" id="IPR016032">
    <property type="entry name" value="Sig_transdc_resp-reg_C-effctor"/>
</dbReference>
<proteinExistence type="predicted"/>
<dbReference type="KEGG" id="sfo:Z042_13935"/>
<sequence length="207" mass="23339">MKNKKNKTRKVLLQCSCEFTRLGLETVLNSACDESDNNAVFSISSLKQAEDKLISQRGLGVIILELSYLNYNVLALLEVMNRHIPRHHPNSKVLIFTDAKCNDAVKRYLAGMENVSRVLSINDSIEKIKSEFSRINQPDQIEHTSVVKKTNVLSSREMNILQSLLKGKSVEQLACELTLNHKTISSHKRSAMRKLGIHSFPPLLISP</sequence>
<dbReference type="RefSeq" id="WP_024913740.1">
    <property type="nucleotide sequence ID" value="NZ_CP007044.2"/>
</dbReference>
<dbReference type="AlphaFoldDB" id="W0LG09"/>
<dbReference type="Pfam" id="PF00196">
    <property type="entry name" value="GerE"/>
    <property type="match status" value="1"/>
</dbReference>
<dbReference type="Gene3D" id="3.40.50.2300">
    <property type="match status" value="1"/>
</dbReference>
<dbReference type="SUPFAM" id="SSF46894">
    <property type="entry name" value="C-terminal effector domain of the bipartite response regulators"/>
    <property type="match status" value="1"/>
</dbReference>
<dbReference type="PROSITE" id="PS50043">
    <property type="entry name" value="HTH_LUXR_2"/>
    <property type="match status" value="1"/>
</dbReference>
<evidence type="ECO:0000259" key="2">
    <source>
        <dbReference type="PROSITE" id="PS50043"/>
    </source>
</evidence>
<dbReference type="GO" id="GO:0006355">
    <property type="term" value="P:regulation of DNA-templated transcription"/>
    <property type="evidence" value="ECO:0007669"/>
    <property type="project" value="InterPro"/>
</dbReference>
<dbReference type="PATRIC" id="fig|1441930.4.peg.2765"/>
<keyword evidence="4" id="KW-1185">Reference proteome</keyword>
<dbReference type="HOGENOM" id="CLU_106723_0_0_6"/>
<dbReference type="OrthoDB" id="6497033at2"/>
<dbReference type="STRING" id="1441930.Z042_13935"/>
<dbReference type="SMART" id="SM00421">
    <property type="entry name" value="HTH_LUXR"/>
    <property type="match status" value="1"/>
</dbReference>
<reference evidence="3 4" key="2">
    <citation type="submission" date="2015-03" db="EMBL/GenBank/DDBJ databases">
        <authorList>
            <person name="Chan K.-G."/>
        </authorList>
    </citation>
    <scope>NUCLEOTIDE SEQUENCE [LARGE SCALE GENOMIC DNA]</scope>
    <source>
        <strain evidence="3 4">RB-25</strain>
    </source>
</reference>
<dbReference type="PRINTS" id="PR00038">
    <property type="entry name" value="HTHLUXR"/>
</dbReference>
<dbReference type="GO" id="GO:0003677">
    <property type="term" value="F:DNA binding"/>
    <property type="evidence" value="ECO:0007669"/>
    <property type="project" value="UniProtKB-KW"/>
</dbReference>
<gene>
    <name evidence="3" type="ORF">Z042_13935</name>
</gene>
<feature type="domain" description="HTH luxR-type" evidence="2">
    <location>
        <begin position="146"/>
        <end position="207"/>
    </location>
</feature>
<accession>W0LG09</accession>
<name>W0LG09_9GAMM</name>
<dbReference type="EMBL" id="CP007044">
    <property type="protein sequence ID" value="AHG22803.1"/>
    <property type="molecule type" value="Genomic_DNA"/>
</dbReference>
<evidence type="ECO:0000313" key="3">
    <source>
        <dbReference type="EMBL" id="AHG22803.1"/>
    </source>
</evidence>
<keyword evidence="1" id="KW-0238">DNA-binding</keyword>
<reference evidence="3 4" key="1">
    <citation type="submission" date="2014-01" db="EMBL/GenBank/DDBJ databases">
        <title>Isolation of Serratia multitudinisentens RB-25 from Ex-Landfill site.</title>
        <authorList>
            <person name="Robson E.H.J."/>
        </authorList>
    </citation>
    <scope>NUCLEOTIDE SEQUENCE [LARGE SCALE GENOMIC DNA]</scope>
    <source>
        <strain evidence="3 4">RB-25</strain>
    </source>
</reference>
<protein>
    <recommendedName>
        <fullName evidence="2">HTH luxR-type domain-containing protein</fullName>
    </recommendedName>
</protein>
<dbReference type="CDD" id="cd06170">
    <property type="entry name" value="LuxR_C_like"/>
    <property type="match status" value="1"/>
</dbReference>
<organism evidence="3 4">
    <name type="scientific">Chania multitudinisentens RB-25</name>
    <dbReference type="NCBI Taxonomy" id="1441930"/>
    <lineage>
        <taxon>Bacteria</taxon>
        <taxon>Pseudomonadati</taxon>
        <taxon>Pseudomonadota</taxon>
        <taxon>Gammaproteobacteria</taxon>
        <taxon>Enterobacterales</taxon>
        <taxon>Yersiniaceae</taxon>
        <taxon>Chania</taxon>
    </lineage>
</organism>
<dbReference type="InterPro" id="IPR000792">
    <property type="entry name" value="Tscrpt_reg_LuxR_C"/>
</dbReference>
<evidence type="ECO:0000256" key="1">
    <source>
        <dbReference type="ARBA" id="ARBA00023125"/>
    </source>
</evidence>
<evidence type="ECO:0000313" key="4">
    <source>
        <dbReference type="Proteomes" id="UP000019030"/>
    </source>
</evidence>
<dbReference type="Proteomes" id="UP000019030">
    <property type="component" value="Chromosome"/>
</dbReference>